<protein>
    <recommendedName>
        <fullName evidence="4">Flagellar motor switch protein FliG</fullName>
    </recommendedName>
</protein>
<dbReference type="SUPFAM" id="SSF48029">
    <property type="entry name" value="FliG"/>
    <property type="match status" value="2"/>
</dbReference>
<dbReference type="InterPro" id="IPR028263">
    <property type="entry name" value="FliG_N"/>
</dbReference>
<dbReference type="GO" id="GO:0005886">
    <property type="term" value="C:plasma membrane"/>
    <property type="evidence" value="ECO:0007669"/>
    <property type="project" value="UniProtKB-SubCell"/>
</dbReference>
<keyword evidence="9" id="KW-0975">Bacterial flagellum</keyword>
<evidence type="ECO:0000256" key="9">
    <source>
        <dbReference type="ARBA" id="ARBA00023143"/>
    </source>
</evidence>
<dbReference type="Proteomes" id="UP000199681">
    <property type="component" value="Unassembled WGS sequence"/>
</dbReference>
<accession>A0A1I3BRH6</accession>
<sequence length="347" mass="37793">MTETVAIPTVARTDVPLTGTQKVAVVLMNMDRKRATEVMKEFTEVEAEDIVSEIVQLRKVDSSIAEAILTEFHEMTQRGGRHARGGHDFAMGLLEASFGAERSAGMMTRVATSMASKAFEFLDSSEPTDVLNLLDGEMPQTIALVLAHLRRDQASGVLTGMDPSLRTDVARCIATMGSATPESIRVVTESLKQRAGSLASREVTEVVGGIQPLVDILNQADAATERALLEGLEESDPDLAEEVRSRMLTFNDIVKLESRDVQQVLRGIDTTVLAMAMKSTTSAVSEVIRANLSERNRDVLDDEIRSLGPVRMSQVEDARASVVRAIRDMEAQGIITVQRGSDDEYVS</sequence>
<reference evidence="14 16" key="2">
    <citation type="submission" date="2019-03" db="EMBL/GenBank/DDBJ databases">
        <title>Genomics of glacier-inhabiting Cryobacterium strains.</title>
        <authorList>
            <person name="Liu Q."/>
            <person name="Xin Y.-H."/>
        </authorList>
    </citation>
    <scope>NUCLEOTIDE SEQUENCE [LARGE SCALE GENOMIC DNA]</scope>
    <source>
        <strain evidence="14 16">Hh34</strain>
    </source>
</reference>
<dbReference type="Pfam" id="PF14842">
    <property type="entry name" value="FliG_N"/>
    <property type="match status" value="1"/>
</dbReference>
<evidence type="ECO:0000256" key="4">
    <source>
        <dbReference type="ARBA" id="ARBA00021870"/>
    </source>
</evidence>
<dbReference type="Pfam" id="PF14841">
    <property type="entry name" value="FliG_M"/>
    <property type="match status" value="1"/>
</dbReference>
<evidence type="ECO:0000313" key="13">
    <source>
        <dbReference type="EMBL" id="SFH64904.1"/>
    </source>
</evidence>
<keyword evidence="15" id="KW-1185">Reference proteome</keyword>
<organism evidence="14 16">
    <name type="scientific">Cryobacterium levicorallinum</name>
    <dbReference type="NCBI Taxonomy" id="995038"/>
    <lineage>
        <taxon>Bacteria</taxon>
        <taxon>Bacillati</taxon>
        <taxon>Actinomycetota</taxon>
        <taxon>Actinomycetes</taxon>
        <taxon>Micrococcales</taxon>
        <taxon>Microbacteriaceae</taxon>
        <taxon>Cryobacterium</taxon>
    </lineage>
</organism>
<evidence type="ECO:0000256" key="2">
    <source>
        <dbReference type="ARBA" id="ARBA00004413"/>
    </source>
</evidence>
<evidence type="ECO:0000259" key="12">
    <source>
        <dbReference type="Pfam" id="PF14842"/>
    </source>
</evidence>
<dbReference type="NCBIfam" id="TIGR00207">
    <property type="entry name" value="fliG"/>
    <property type="match status" value="1"/>
</dbReference>
<dbReference type="GO" id="GO:0006935">
    <property type="term" value="P:chemotaxis"/>
    <property type="evidence" value="ECO:0007669"/>
    <property type="project" value="UniProtKB-KW"/>
</dbReference>
<comment type="subcellular location">
    <subcellularLocation>
        <location evidence="1">Bacterial flagellum basal body</location>
    </subcellularLocation>
    <subcellularLocation>
        <location evidence="2">Cell membrane</location>
        <topology evidence="2">Peripheral membrane protein</topology>
        <orientation evidence="2">Cytoplasmic side</orientation>
    </subcellularLocation>
</comment>
<gene>
    <name evidence="14" type="primary">fliG</name>
    <name evidence="14" type="ORF">E3O11_16940</name>
    <name evidence="13" type="ORF">SAMN05216274_11096</name>
</gene>
<evidence type="ECO:0000256" key="8">
    <source>
        <dbReference type="ARBA" id="ARBA00023136"/>
    </source>
</evidence>
<evidence type="ECO:0000256" key="5">
    <source>
        <dbReference type="ARBA" id="ARBA00022475"/>
    </source>
</evidence>
<feature type="domain" description="Flagellar motor switch protein FliG middle" evidence="11">
    <location>
        <begin position="127"/>
        <end position="200"/>
    </location>
</feature>
<keyword evidence="8" id="KW-0472">Membrane</keyword>
<evidence type="ECO:0000313" key="14">
    <source>
        <dbReference type="EMBL" id="TFB81340.1"/>
    </source>
</evidence>
<dbReference type="InterPro" id="IPR000090">
    <property type="entry name" value="Flg_Motor_Flig"/>
</dbReference>
<dbReference type="InterPro" id="IPR023087">
    <property type="entry name" value="Flg_Motor_Flig_C"/>
</dbReference>
<comment type="caution">
    <text evidence="14">The sequence shown here is derived from an EMBL/GenBank/DDBJ whole genome shotgun (WGS) entry which is preliminary data.</text>
</comment>
<keyword evidence="14" id="KW-0966">Cell projection</keyword>
<comment type="similarity">
    <text evidence="3">Belongs to the FliG family.</text>
</comment>
<keyword evidence="7" id="KW-0283">Flagellar rotation</keyword>
<dbReference type="EMBL" id="FOPW01000010">
    <property type="protein sequence ID" value="SFH64904.1"/>
    <property type="molecule type" value="Genomic_DNA"/>
</dbReference>
<dbReference type="RefSeq" id="WP_092450641.1">
    <property type="nucleotide sequence ID" value="NZ_BKAC01000022.1"/>
</dbReference>
<dbReference type="InterPro" id="IPR011002">
    <property type="entry name" value="FliG_a-hlx"/>
</dbReference>
<proteinExistence type="inferred from homology"/>
<dbReference type="PANTHER" id="PTHR30534">
    <property type="entry name" value="FLAGELLAR MOTOR SWITCH PROTEIN FLIG"/>
    <property type="match status" value="1"/>
</dbReference>
<dbReference type="GO" id="GO:0009425">
    <property type="term" value="C:bacterial-type flagellum basal body"/>
    <property type="evidence" value="ECO:0007669"/>
    <property type="project" value="UniProtKB-SubCell"/>
</dbReference>
<evidence type="ECO:0000313" key="15">
    <source>
        <dbReference type="Proteomes" id="UP000199681"/>
    </source>
</evidence>
<evidence type="ECO:0000256" key="1">
    <source>
        <dbReference type="ARBA" id="ARBA00004117"/>
    </source>
</evidence>
<evidence type="ECO:0000256" key="6">
    <source>
        <dbReference type="ARBA" id="ARBA00022500"/>
    </source>
</evidence>
<evidence type="ECO:0000259" key="10">
    <source>
        <dbReference type="Pfam" id="PF01706"/>
    </source>
</evidence>
<evidence type="ECO:0000256" key="3">
    <source>
        <dbReference type="ARBA" id="ARBA00010299"/>
    </source>
</evidence>
<dbReference type="InterPro" id="IPR032779">
    <property type="entry name" value="FliG_M"/>
</dbReference>
<dbReference type="PRINTS" id="PR00954">
    <property type="entry name" value="FLGMOTORFLIG"/>
</dbReference>
<dbReference type="PANTHER" id="PTHR30534:SF0">
    <property type="entry name" value="FLAGELLAR MOTOR SWITCH PROTEIN FLIG"/>
    <property type="match status" value="1"/>
</dbReference>
<keyword evidence="5" id="KW-1003">Cell membrane</keyword>
<keyword evidence="6" id="KW-0145">Chemotaxis</keyword>
<keyword evidence="14" id="KW-0969">Cilium</keyword>
<dbReference type="Gene3D" id="1.10.220.30">
    <property type="match status" value="3"/>
</dbReference>
<dbReference type="EMBL" id="SOFE01000034">
    <property type="protein sequence ID" value="TFB81340.1"/>
    <property type="molecule type" value="Genomic_DNA"/>
</dbReference>
<evidence type="ECO:0000256" key="7">
    <source>
        <dbReference type="ARBA" id="ARBA00022779"/>
    </source>
</evidence>
<name>A0A1I3BRH6_9MICO</name>
<dbReference type="Pfam" id="PF01706">
    <property type="entry name" value="FliG_C"/>
    <property type="match status" value="1"/>
</dbReference>
<evidence type="ECO:0000259" key="11">
    <source>
        <dbReference type="Pfam" id="PF14841"/>
    </source>
</evidence>
<dbReference type="STRING" id="995038.SAMN05216274_11096"/>
<evidence type="ECO:0000313" key="16">
    <source>
        <dbReference type="Proteomes" id="UP000297963"/>
    </source>
</evidence>
<dbReference type="GO" id="GO:0071973">
    <property type="term" value="P:bacterial-type flagellum-dependent cell motility"/>
    <property type="evidence" value="ECO:0007669"/>
    <property type="project" value="InterPro"/>
</dbReference>
<reference evidence="13 15" key="1">
    <citation type="submission" date="2016-10" db="EMBL/GenBank/DDBJ databases">
        <authorList>
            <person name="Varghese N."/>
            <person name="Submissions S."/>
        </authorList>
    </citation>
    <scope>NUCLEOTIDE SEQUENCE [LARGE SCALE GENOMIC DNA]</scope>
    <source>
        <strain evidence="13 15">GMCC 1.11211</strain>
    </source>
</reference>
<dbReference type="GO" id="GO:0003774">
    <property type="term" value="F:cytoskeletal motor activity"/>
    <property type="evidence" value="ECO:0007669"/>
    <property type="project" value="InterPro"/>
</dbReference>
<feature type="domain" description="Flagellar motor switch protein FliG C-terminal" evidence="10">
    <location>
        <begin position="230"/>
        <end position="336"/>
    </location>
</feature>
<dbReference type="Proteomes" id="UP000297963">
    <property type="component" value="Unassembled WGS sequence"/>
</dbReference>
<dbReference type="AlphaFoldDB" id="A0A1I3BRH6"/>
<feature type="domain" description="Flagellar motor switch protein FliG N-terminal" evidence="12">
    <location>
        <begin position="17"/>
        <end position="119"/>
    </location>
</feature>
<keyword evidence="14" id="KW-0282">Flagellum</keyword>